<organism evidence="3 4">
    <name type="scientific">Glacieibacterium arshaanense</name>
    <dbReference type="NCBI Taxonomy" id="2511025"/>
    <lineage>
        <taxon>Bacteria</taxon>
        <taxon>Pseudomonadati</taxon>
        <taxon>Pseudomonadota</taxon>
        <taxon>Alphaproteobacteria</taxon>
        <taxon>Sphingomonadales</taxon>
        <taxon>Sphingosinicellaceae</taxon>
        <taxon>Glacieibacterium</taxon>
    </lineage>
</organism>
<dbReference type="InterPro" id="IPR013424">
    <property type="entry name" value="Ice-binding_C"/>
</dbReference>
<evidence type="ECO:0000259" key="2">
    <source>
        <dbReference type="Pfam" id="PF07589"/>
    </source>
</evidence>
<dbReference type="RefSeq" id="WP_135246880.1">
    <property type="nucleotide sequence ID" value="NZ_SIHO01000003.1"/>
</dbReference>
<evidence type="ECO:0000256" key="1">
    <source>
        <dbReference type="SAM" id="SignalP"/>
    </source>
</evidence>
<feature type="chain" id="PRO_5021278607" evidence="1">
    <location>
        <begin position="24"/>
        <end position="257"/>
    </location>
</feature>
<dbReference type="Proteomes" id="UP000297737">
    <property type="component" value="Unassembled WGS sequence"/>
</dbReference>
<dbReference type="EMBL" id="SIHO01000003">
    <property type="protein sequence ID" value="TFU01376.1"/>
    <property type="molecule type" value="Genomic_DNA"/>
</dbReference>
<sequence>MRKRILIASALASSTVAYTPATATVATIAIYNQVVTGSTMRWVRAPSGVGGQLYTISSSGSTTPGAASVDFSFLKPVLAALGPVASKLTLTATSSVAATPVASFLAQTPVNGSFAFTYAGAAPLTVGFTTYNTGANLLSGTFTNATIVGGTGGTSGSFSASTGAGSIIALASDFLDFSGATNFDFSIGFNAMTSPFGVTNAQKALNSFRGATGGSFGSDSATVTATIPEPASWALMVTGFGGLGVALRRRRKQVVTA</sequence>
<dbReference type="AlphaFoldDB" id="A0A4Y9ELQ5"/>
<evidence type="ECO:0000313" key="3">
    <source>
        <dbReference type="EMBL" id="TFU01376.1"/>
    </source>
</evidence>
<dbReference type="NCBIfam" id="NF035944">
    <property type="entry name" value="PEPxxWA-CTERM"/>
    <property type="match status" value="1"/>
</dbReference>
<proteinExistence type="predicted"/>
<keyword evidence="1" id="KW-0732">Signal</keyword>
<feature type="domain" description="Ice-binding protein C-terminal" evidence="2">
    <location>
        <begin position="226"/>
        <end position="250"/>
    </location>
</feature>
<dbReference type="Pfam" id="PF07589">
    <property type="entry name" value="PEP-CTERM"/>
    <property type="match status" value="1"/>
</dbReference>
<evidence type="ECO:0000313" key="4">
    <source>
        <dbReference type="Proteomes" id="UP000297737"/>
    </source>
</evidence>
<reference evidence="3 4" key="1">
    <citation type="submission" date="2019-02" db="EMBL/GenBank/DDBJ databases">
        <title>Polymorphobacter sp. isolated from the lake at the Tibet of China.</title>
        <authorList>
            <person name="Li A."/>
        </authorList>
    </citation>
    <scope>NUCLEOTIDE SEQUENCE [LARGE SCALE GENOMIC DNA]</scope>
    <source>
        <strain evidence="3 4">DJ1R-1</strain>
    </source>
</reference>
<accession>A0A4Y9ELQ5</accession>
<dbReference type="NCBIfam" id="TIGR02595">
    <property type="entry name" value="PEP_CTERM"/>
    <property type="match status" value="1"/>
</dbReference>
<dbReference type="OrthoDB" id="7595792at2"/>
<comment type="caution">
    <text evidence="3">The sequence shown here is derived from an EMBL/GenBank/DDBJ whole genome shotgun (WGS) entry which is preliminary data.</text>
</comment>
<name>A0A4Y9ELQ5_9SPHN</name>
<keyword evidence="4" id="KW-1185">Reference proteome</keyword>
<gene>
    <name evidence="3" type="ORF">EUV02_13900</name>
</gene>
<protein>
    <submittedName>
        <fullName evidence="3">PEP-CTERM sorting domain-containing protein</fullName>
    </submittedName>
</protein>
<feature type="signal peptide" evidence="1">
    <location>
        <begin position="1"/>
        <end position="23"/>
    </location>
</feature>